<proteinExistence type="predicted"/>
<dbReference type="Proteomes" id="UP000434101">
    <property type="component" value="Unassembled WGS sequence"/>
</dbReference>
<dbReference type="AlphaFoldDB" id="A0A6B0VHC1"/>
<accession>A0A6B0VHC1</accession>
<evidence type="ECO:0008006" key="3">
    <source>
        <dbReference type="Google" id="ProtNLM"/>
    </source>
</evidence>
<dbReference type="EMBL" id="WUYX01000015">
    <property type="protein sequence ID" value="MXV61221.1"/>
    <property type="molecule type" value="Genomic_DNA"/>
</dbReference>
<sequence length="164" mass="19222">MIDGDWDRNCGRFIDQPIPRSIHQHYKKGKPWDETPLVDMYEDDRQFKHKCERIERLYNQIERDGFEPQFNLANESPTVAWNSVNATIAPQTDEITVDIGRDGELLWNMLGKHRLSIAKALNIEHIPILVFARHSEWQAIRAQLANEENVTIPDSRHPDLRDLK</sequence>
<reference evidence="1 2" key="1">
    <citation type="submission" date="2020-01" db="EMBL/GenBank/DDBJ databases">
        <title>Natronorubrum sp. JWXQ-INN 674 isolated from Inner Mongolia Autonomous Region of China.</title>
        <authorList>
            <person name="Xue Q."/>
        </authorList>
    </citation>
    <scope>NUCLEOTIDE SEQUENCE [LARGE SCALE GENOMIC DNA]</scope>
    <source>
        <strain evidence="1 2">JWXQ-INN-674</strain>
    </source>
</reference>
<evidence type="ECO:0000313" key="2">
    <source>
        <dbReference type="Proteomes" id="UP000434101"/>
    </source>
</evidence>
<evidence type="ECO:0000313" key="1">
    <source>
        <dbReference type="EMBL" id="MXV61221.1"/>
    </source>
</evidence>
<keyword evidence="2" id="KW-1185">Reference proteome</keyword>
<dbReference type="RefSeq" id="WP_160062910.1">
    <property type="nucleotide sequence ID" value="NZ_WUYX01000015.1"/>
</dbReference>
<dbReference type="OrthoDB" id="197906at2157"/>
<gene>
    <name evidence="1" type="ORF">GS429_03920</name>
</gene>
<comment type="caution">
    <text evidence="1">The sequence shown here is derived from an EMBL/GenBank/DDBJ whole genome shotgun (WGS) entry which is preliminary data.</text>
</comment>
<protein>
    <recommendedName>
        <fullName evidence="3">ParB/Sulfiredoxin domain-containing protein</fullName>
    </recommendedName>
</protein>
<name>A0A6B0VHC1_9EURY</name>
<organism evidence="1 2">
    <name type="scientific">Natronorubrum halalkaliphilum</name>
    <dbReference type="NCBI Taxonomy" id="2691917"/>
    <lineage>
        <taxon>Archaea</taxon>
        <taxon>Methanobacteriati</taxon>
        <taxon>Methanobacteriota</taxon>
        <taxon>Stenosarchaea group</taxon>
        <taxon>Halobacteria</taxon>
        <taxon>Halobacteriales</taxon>
        <taxon>Natrialbaceae</taxon>
        <taxon>Natronorubrum</taxon>
    </lineage>
</organism>